<evidence type="ECO:0000313" key="1">
    <source>
        <dbReference type="EMBL" id="KAI3823429.1"/>
    </source>
</evidence>
<sequence>MCLRVSSLESKDTDPAILLNWEFDSPPGSPGASVCGSCVASILEVARMTIDSWWTPPKPLIFLFNGAKELFMLILSANLGLGIGLHKSMLNQLCILWAIVQHRGKLHVYLLLMMC</sequence>
<reference evidence="2" key="1">
    <citation type="journal article" date="2022" name="Mol. Ecol. Resour.">
        <title>The genomes of chicory, endive, great burdock and yacon provide insights into Asteraceae palaeo-polyploidization history and plant inulin production.</title>
        <authorList>
            <person name="Fan W."/>
            <person name="Wang S."/>
            <person name="Wang H."/>
            <person name="Wang A."/>
            <person name="Jiang F."/>
            <person name="Liu H."/>
            <person name="Zhao H."/>
            <person name="Xu D."/>
            <person name="Zhang Y."/>
        </authorList>
    </citation>
    <scope>NUCLEOTIDE SEQUENCE [LARGE SCALE GENOMIC DNA]</scope>
    <source>
        <strain evidence="2">cv. Yunnan</strain>
    </source>
</reference>
<protein>
    <submittedName>
        <fullName evidence="1">Uncharacterized protein</fullName>
    </submittedName>
</protein>
<dbReference type="EMBL" id="CM042019">
    <property type="protein sequence ID" value="KAI3823429.1"/>
    <property type="molecule type" value="Genomic_DNA"/>
</dbReference>
<name>A0ACB9JU41_9ASTR</name>
<reference evidence="1 2" key="2">
    <citation type="journal article" date="2022" name="Mol. Ecol. Resour.">
        <title>The genomes of chicory, endive, great burdock and yacon provide insights into Asteraceae paleo-polyploidization history and plant inulin production.</title>
        <authorList>
            <person name="Fan W."/>
            <person name="Wang S."/>
            <person name="Wang H."/>
            <person name="Wang A."/>
            <person name="Jiang F."/>
            <person name="Liu H."/>
            <person name="Zhao H."/>
            <person name="Xu D."/>
            <person name="Zhang Y."/>
        </authorList>
    </citation>
    <scope>NUCLEOTIDE SEQUENCE [LARGE SCALE GENOMIC DNA]</scope>
    <source>
        <strain evidence="2">cv. Yunnan</strain>
        <tissue evidence="1">Leaves</tissue>
    </source>
</reference>
<organism evidence="1 2">
    <name type="scientific">Smallanthus sonchifolius</name>
    <dbReference type="NCBI Taxonomy" id="185202"/>
    <lineage>
        <taxon>Eukaryota</taxon>
        <taxon>Viridiplantae</taxon>
        <taxon>Streptophyta</taxon>
        <taxon>Embryophyta</taxon>
        <taxon>Tracheophyta</taxon>
        <taxon>Spermatophyta</taxon>
        <taxon>Magnoliopsida</taxon>
        <taxon>eudicotyledons</taxon>
        <taxon>Gunneridae</taxon>
        <taxon>Pentapetalae</taxon>
        <taxon>asterids</taxon>
        <taxon>campanulids</taxon>
        <taxon>Asterales</taxon>
        <taxon>Asteraceae</taxon>
        <taxon>Asteroideae</taxon>
        <taxon>Heliantheae alliance</taxon>
        <taxon>Millerieae</taxon>
        <taxon>Smallanthus</taxon>
    </lineage>
</organism>
<proteinExistence type="predicted"/>
<accession>A0ACB9JU41</accession>
<keyword evidence="2" id="KW-1185">Reference proteome</keyword>
<dbReference type="Proteomes" id="UP001056120">
    <property type="component" value="Linkage Group LG02"/>
</dbReference>
<gene>
    <name evidence="1" type="ORF">L1987_04865</name>
</gene>
<comment type="caution">
    <text evidence="1">The sequence shown here is derived from an EMBL/GenBank/DDBJ whole genome shotgun (WGS) entry which is preliminary data.</text>
</comment>
<evidence type="ECO:0000313" key="2">
    <source>
        <dbReference type="Proteomes" id="UP001056120"/>
    </source>
</evidence>